<dbReference type="Gene3D" id="3.10.400.20">
    <property type="match status" value="1"/>
</dbReference>
<dbReference type="EC" id="3.2.2.-" evidence="8"/>
<evidence type="ECO:0000256" key="3">
    <source>
        <dbReference type="ARBA" id="ARBA00022801"/>
    </source>
</evidence>
<evidence type="ECO:0000313" key="12">
    <source>
        <dbReference type="WBParaSite" id="jg19502.1"/>
    </source>
</evidence>
<evidence type="ECO:0000256" key="5">
    <source>
        <dbReference type="ARBA" id="ARBA00035306"/>
    </source>
</evidence>
<evidence type="ECO:0000256" key="6">
    <source>
        <dbReference type="ARBA" id="ARBA00035393"/>
    </source>
</evidence>
<proteinExistence type="inferred from homology"/>
<dbReference type="InterPro" id="IPR004521">
    <property type="entry name" value="Uncharacterised_CHP00451"/>
</dbReference>
<dbReference type="SUPFAM" id="SSF88697">
    <property type="entry name" value="PUA domain-like"/>
    <property type="match status" value="1"/>
</dbReference>
<dbReference type="InterPro" id="IPR002478">
    <property type="entry name" value="PUA"/>
</dbReference>
<sequence length="378" mass="43209">MANMQAEELAKIFQSDFGQTIPLLEERCTAIRQAGKILSEKFDGSFYNCVLQCNQNAQSLLKLIVENFESFRDFANFKNQRVSLLKRAQILVSDIHGCLRSKANPAGDFNDIGSLTMFADYRVPQALAFLGVLKYSEKLLSILKINPFLKNGSEEEVVIRGNSIYACDKIAEEVERLRANHSTKSENNGSKMELRQLYPVDIDMYLWLYRRKHAEQVESKCHFIKTRSVMFKKFDAKEDVVGSQQLKQSVQKGIRQKLLENYPSLDSVIEDILPKKENFKQLKCKDHLEMVVDHEGIVQFVKHRDFPYIPTLKLLHKYPFIMHQQQVDKGAIKFVLNGSNIMSPGLTSAGGKLLENCEKGTMVAVMAEGKSMQWLLEL</sequence>
<dbReference type="PANTHER" id="PTHR21314:SF0">
    <property type="entry name" value="QUEUOSINE 5'-PHOSPHATE N-GLYCOSYLASE_HYDROLASE"/>
    <property type="match status" value="1"/>
</dbReference>
<keyword evidence="3 8" id="KW-0378">Hydrolase</keyword>
<accession>A0A915DFZ7</accession>
<organism evidence="11 12">
    <name type="scientific">Ditylenchus dipsaci</name>
    <dbReference type="NCBI Taxonomy" id="166011"/>
    <lineage>
        <taxon>Eukaryota</taxon>
        <taxon>Metazoa</taxon>
        <taxon>Ecdysozoa</taxon>
        <taxon>Nematoda</taxon>
        <taxon>Chromadorea</taxon>
        <taxon>Rhabditida</taxon>
        <taxon>Tylenchina</taxon>
        <taxon>Tylenchomorpha</taxon>
        <taxon>Sphaerularioidea</taxon>
        <taxon>Anguinidae</taxon>
        <taxon>Anguininae</taxon>
        <taxon>Ditylenchus</taxon>
    </lineage>
</organism>
<evidence type="ECO:0000256" key="7">
    <source>
        <dbReference type="ARBA" id="ARBA00048204"/>
    </source>
</evidence>
<comment type="subcellular location">
    <subcellularLocation>
        <location evidence="1">Cytoplasm</location>
    </subcellularLocation>
</comment>
<dbReference type="PANTHER" id="PTHR21314">
    <property type="entry name" value="QUEUOSINE 5'-PHOSPHATE N-GLYCOSYLASE_HYDROLASE-RELATED"/>
    <property type="match status" value="1"/>
</dbReference>
<dbReference type="InterPro" id="IPR041366">
    <property type="entry name" value="Pre-PUA"/>
</dbReference>
<dbReference type="GO" id="GO:0006400">
    <property type="term" value="P:tRNA modification"/>
    <property type="evidence" value="ECO:0007669"/>
    <property type="project" value="TreeGrafter"/>
</dbReference>
<evidence type="ECO:0000256" key="2">
    <source>
        <dbReference type="ARBA" id="ARBA00022490"/>
    </source>
</evidence>
<dbReference type="NCBIfam" id="TIGR00451">
    <property type="entry name" value="unchar_dom_2"/>
    <property type="match status" value="1"/>
</dbReference>
<comment type="catalytic activity">
    <reaction evidence="7 8">
        <text>queuosine 5'-phosphate + H2O = queuine + D-ribose 5-phosphate</text>
        <dbReference type="Rhea" id="RHEA:75387"/>
        <dbReference type="ChEBI" id="CHEBI:15377"/>
        <dbReference type="ChEBI" id="CHEBI:17433"/>
        <dbReference type="ChEBI" id="CHEBI:78346"/>
        <dbReference type="ChEBI" id="CHEBI:194371"/>
    </reaction>
    <physiologicalReaction direction="left-to-right" evidence="7 8">
        <dbReference type="Rhea" id="RHEA:75388"/>
    </physiologicalReaction>
</comment>
<evidence type="ECO:0000259" key="10">
    <source>
        <dbReference type="Pfam" id="PF17832"/>
    </source>
</evidence>
<keyword evidence="11" id="KW-1185">Reference proteome</keyword>
<evidence type="ECO:0000256" key="8">
    <source>
        <dbReference type="RuleBase" id="RU365002"/>
    </source>
</evidence>
<evidence type="ECO:0000256" key="4">
    <source>
        <dbReference type="ARBA" id="ARBA00035119"/>
    </source>
</evidence>
<dbReference type="AlphaFoldDB" id="A0A915DFZ7"/>
<dbReference type="CDD" id="cd11609">
    <property type="entry name" value="MCT1_N"/>
    <property type="match status" value="1"/>
</dbReference>
<feature type="domain" description="PUA" evidence="9">
    <location>
        <begin position="326"/>
        <end position="369"/>
    </location>
</feature>
<evidence type="ECO:0000259" key="9">
    <source>
        <dbReference type="Pfam" id="PF01472"/>
    </source>
</evidence>
<keyword evidence="2" id="KW-0963">Cytoplasm</keyword>
<name>A0A915DFZ7_9BILA</name>
<dbReference type="GO" id="GO:0003723">
    <property type="term" value="F:RNA binding"/>
    <property type="evidence" value="ECO:0007669"/>
    <property type="project" value="InterPro"/>
</dbReference>
<comment type="similarity">
    <text evidence="4 8">Belongs to the QNG1 protein family.</text>
</comment>
<reference evidence="12" key="1">
    <citation type="submission" date="2022-11" db="UniProtKB">
        <authorList>
            <consortium name="WormBaseParasite"/>
        </authorList>
    </citation>
    <scope>IDENTIFICATION</scope>
</reference>
<dbReference type="WBParaSite" id="jg19502.1">
    <property type="protein sequence ID" value="jg19502.1"/>
    <property type="gene ID" value="jg19502"/>
</dbReference>
<comment type="function">
    <text evidence="8">Catalyzes the hydrolysis of queuosine 5'-phosphate, releasing the nucleobase queuine (q). Is required for salvage of queuine from exogenous queuosine (Q) that is imported and then converted to queuosine 5'-phosphate intracellularly.</text>
</comment>
<dbReference type="InterPro" id="IPR019438">
    <property type="entry name" value="Q_salvage"/>
</dbReference>
<dbReference type="GO" id="GO:0005737">
    <property type="term" value="C:cytoplasm"/>
    <property type="evidence" value="ECO:0007669"/>
    <property type="project" value="UniProtKB-SubCell"/>
</dbReference>
<dbReference type="Pfam" id="PF17832">
    <property type="entry name" value="Pre-PUA"/>
    <property type="match status" value="1"/>
</dbReference>
<protein>
    <recommendedName>
        <fullName evidence="5 8">Queuosine 5'-phosphate N-glycosylase/hydrolase</fullName>
        <ecNumber evidence="8">3.2.2.-</ecNumber>
    </recommendedName>
    <alternativeName>
        <fullName evidence="6 8">Queuosine-nucleotide N-glycosylase/hydrolase</fullName>
    </alternativeName>
</protein>
<dbReference type="PROSITE" id="PS50890">
    <property type="entry name" value="PUA"/>
    <property type="match status" value="1"/>
</dbReference>
<evidence type="ECO:0000313" key="11">
    <source>
        <dbReference type="Proteomes" id="UP000887574"/>
    </source>
</evidence>
<evidence type="ECO:0000256" key="1">
    <source>
        <dbReference type="ARBA" id="ARBA00004496"/>
    </source>
</evidence>
<dbReference type="Proteomes" id="UP000887574">
    <property type="component" value="Unplaced"/>
</dbReference>
<dbReference type="Pfam" id="PF10343">
    <property type="entry name" value="Q_salvage"/>
    <property type="match status" value="1"/>
</dbReference>
<dbReference type="InterPro" id="IPR015947">
    <property type="entry name" value="PUA-like_sf"/>
</dbReference>
<dbReference type="GO" id="GO:0016787">
    <property type="term" value="F:hydrolase activity"/>
    <property type="evidence" value="ECO:0007669"/>
    <property type="project" value="UniProtKB-KW"/>
</dbReference>
<dbReference type="Pfam" id="PF01472">
    <property type="entry name" value="PUA"/>
    <property type="match status" value="1"/>
</dbReference>
<feature type="domain" description="Pre-PUA" evidence="10">
    <location>
        <begin position="234"/>
        <end position="319"/>
    </location>
</feature>